<dbReference type="InterPro" id="IPR001433">
    <property type="entry name" value="OxRdtase_FAD/NAD-bd"/>
</dbReference>
<evidence type="ECO:0000256" key="5">
    <source>
        <dbReference type="ARBA" id="ARBA00022723"/>
    </source>
</evidence>
<feature type="binding site" evidence="11 13">
    <location>
        <position position="223"/>
    </location>
    <ligand>
        <name>[2Fe-2S] cluster</name>
        <dbReference type="ChEBI" id="CHEBI:190135"/>
    </ligand>
</feature>
<dbReference type="SUPFAM" id="SSF63380">
    <property type="entry name" value="Riboflavin synthase domain-like"/>
    <property type="match status" value="1"/>
</dbReference>
<dbReference type="PANTHER" id="PTHR43513">
    <property type="entry name" value="DIHYDROOROTATE DEHYDROGENASE B (NAD(+)), ELECTRON TRANSFER SUBUNIT"/>
    <property type="match status" value="1"/>
</dbReference>
<comment type="pathway">
    <text evidence="11">Pyrimidine metabolism; UMP biosynthesis via de novo pathway; orotate from (S)-dihydroorotate (NAD(+) route): step 1/1.</text>
</comment>
<evidence type="ECO:0000256" key="7">
    <source>
        <dbReference type="ARBA" id="ARBA00022975"/>
    </source>
</evidence>
<gene>
    <name evidence="11" type="primary">pyrK</name>
    <name evidence="15" type="ORF">AOX59_01605</name>
</gene>
<evidence type="ECO:0000256" key="8">
    <source>
        <dbReference type="ARBA" id="ARBA00022982"/>
    </source>
</evidence>
<evidence type="ECO:0000256" key="10">
    <source>
        <dbReference type="ARBA" id="ARBA00023014"/>
    </source>
</evidence>
<dbReference type="AlphaFoldDB" id="A0A0U4FFF3"/>
<dbReference type="InterPro" id="IPR037117">
    <property type="entry name" value="Dihydroorotate_DH_ele_sf"/>
</dbReference>
<feature type="binding site" evidence="11 13">
    <location>
        <position position="215"/>
    </location>
    <ligand>
        <name>[2Fe-2S] cluster</name>
        <dbReference type="ChEBI" id="CHEBI:190135"/>
    </ligand>
</feature>
<evidence type="ECO:0000256" key="6">
    <source>
        <dbReference type="ARBA" id="ARBA00022827"/>
    </source>
</evidence>
<reference evidence="15 16" key="1">
    <citation type="submission" date="2016-01" db="EMBL/GenBank/DDBJ databases">
        <title>Complete genome sequence of strain Lentibacillus amyloliquefaciens LAM0015T isolated from saline sediment.</title>
        <authorList>
            <person name="Wang J.-L."/>
            <person name="He M.-X."/>
        </authorList>
    </citation>
    <scope>NUCLEOTIDE SEQUENCE [LARGE SCALE GENOMIC DNA]</scope>
    <source>
        <strain evidence="15 16">LAM0015</strain>
    </source>
</reference>
<dbReference type="PRINTS" id="PR00409">
    <property type="entry name" value="PHDIOXRDTASE"/>
</dbReference>
<dbReference type="HAMAP" id="MF_01211">
    <property type="entry name" value="DHODB_Fe_S_bind"/>
    <property type="match status" value="1"/>
</dbReference>
<feature type="binding site" evidence="11 13">
    <location>
        <position position="220"/>
    </location>
    <ligand>
        <name>[2Fe-2S] cluster</name>
        <dbReference type="ChEBI" id="CHEBI:190135"/>
    </ligand>
</feature>
<evidence type="ECO:0000313" key="16">
    <source>
        <dbReference type="Proteomes" id="UP000050331"/>
    </source>
</evidence>
<feature type="binding site" evidence="11 13">
    <location>
        <position position="237"/>
    </location>
    <ligand>
        <name>[2Fe-2S] cluster</name>
        <dbReference type="ChEBI" id="CHEBI:190135"/>
    </ligand>
</feature>
<evidence type="ECO:0000256" key="13">
    <source>
        <dbReference type="PIRSR" id="PIRSR006816-2"/>
    </source>
</evidence>
<keyword evidence="3 11" id="KW-0285">Flavoprotein</keyword>
<dbReference type="Gene3D" id="2.10.240.10">
    <property type="entry name" value="Dihydroorotate dehydrogenase, electron transfer subunit"/>
    <property type="match status" value="1"/>
</dbReference>
<evidence type="ECO:0000256" key="9">
    <source>
        <dbReference type="ARBA" id="ARBA00023004"/>
    </source>
</evidence>
<comment type="cofactor">
    <cofactor evidence="13">
        <name>[2Fe-2S] cluster</name>
        <dbReference type="ChEBI" id="CHEBI:190135"/>
    </cofactor>
    <text evidence="13">Binds 1 [2Fe-2S] cluster per subunit.</text>
</comment>
<evidence type="ECO:0000256" key="12">
    <source>
        <dbReference type="PIRSR" id="PIRSR006816-1"/>
    </source>
</evidence>
<dbReference type="PANTHER" id="PTHR43513:SF3">
    <property type="entry name" value="DIHYDROOROTATE DEHYDROGENASE B (NAD(+)), ELECTRON TRANSFER SUBUNIT-RELATED"/>
    <property type="match status" value="1"/>
</dbReference>
<dbReference type="InterPro" id="IPR017927">
    <property type="entry name" value="FAD-bd_FR_type"/>
</dbReference>
<comment type="similarity">
    <text evidence="1 11">Belongs to the PyrK family.</text>
</comment>
<dbReference type="InterPro" id="IPR017938">
    <property type="entry name" value="Riboflavin_synthase-like_b-brl"/>
</dbReference>
<dbReference type="Pfam" id="PF00175">
    <property type="entry name" value="NAD_binding_1"/>
    <property type="match status" value="1"/>
</dbReference>
<dbReference type="SUPFAM" id="SSF52343">
    <property type="entry name" value="Ferredoxin reductase-like, C-terminal NADP-linked domain"/>
    <property type="match status" value="1"/>
</dbReference>
<keyword evidence="7 11" id="KW-0665">Pyrimidine biosynthesis</keyword>
<evidence type="ECO:0000256" key="3">
    <source>
        <dbReference type="ARBA" id="ARBA00022630"/>
    </source>
</evidence>
<comment type="cofactor">
    <cofactor evidence="11">
        <name>[2Fe-2S] cluster</name>
        <dbReference type="ChEBI" id="CHEBI:190135"/>
    </cofactor>
    <text evidence="11">Binds 1 [2Fe-2S] cluster per subunit.</text>
</comment>
<evidence type="ECO:0000259" key="14">
    <source>
        <dbReference type="PROSITE" id="PS51384"/>
    </source>
</evidence>
<keyword evidence="2 11" id="KW-0813">Transport</keyword>
<dbReference type="InterPro" id="IPR012165">
    <property type="entry name" value="Cyt_c3_hydrogenase_gsu"/>
</dbReference>
<evidence type="ECO:0000313" key="15">
    <source>
        <dbReference type="EMBL" id="ALX47406.1"/>
    </source>
</evidence>
<dbReference type="Gene3D" id="3.40.50.80">
    <property type="entry name" value="Nucleotide-binding domain of ferredoxin-NADP reductase (FNR) module"/>
    <property type="match status" value="1"/>
</dbReference>
<comment type="cofactor">
    <cofactor evidence="11 12">
        <name>FAD</name>
        <dbReference type="ChEBI" id="CHEBI:57692"/>
    </cofactor>
    <text evidence="11 12">Binds 1 FAD per subunit.</text>
</comment>
<keyword evidence="8 11" id="KW-0249">Electron transport</keyword>
<protein>
    <recommendedName>
        <fullName evidence="11">Dihydroorotate dehydrogenase B (NAD(+)), electron transfer subunit</fullName>
    </recommendedName>
    <alternativeName>
        <fullName evidence="11">Dihydroorotate oxidase B, electron transfer subunit</fullName>
    </alternativeName>
</protein>
<dbReference type="InterPro" id="IPR019480">
    <property type="entry name" value="Dihydroorotate_DH_Fe-S-bd"/>
</dbReference>
<dbReference type="Pfam" id="PF10418">
    <property type="entry name" value="DHODB_Fe-S_bind"/>
    <property type="match status" value="1"/>
</dbReference>
<keyword evidence="16" id="KW-1185">Reference proteome</keyword>
<name>A0A0U4FFF3_9BACI</name>
<dbReference type="OrthoDB" id="9778346at2"/>
<proteinExistence type="inferred from homology"/>
<comment type="subunit">
    <text evidence="11">Heterotetramer of 2 PyrK and 2 PyrD type B subunits.</text>
</comment>
<evidence type="ECO:0000256" key="1">
    <source>
        <dbReference type="ARBA" id="ARBA00006422"/>
    </source>
</evidence>
<dbReference type="UniPathway" id="UPA00070">
    <property type="reaction ID" value="UER00945"/>
</dbReference>
<feature type="binding site" evidence="11 12">
    <location>
        <begin position="50"/>
        <end position="53"/>
    </location>
    <ligand>
        <name>FAD</name>
        <dbReference type="ChEBI" id="CHEBI:57692"/>
    </ligand>
</feature>
<dbReference type="GO" id="GO:0044205">
    <property type="term" value="P:'de novo' UMP biosynthetic process"/>
    <property type="evidence" value="ECO:0007669"/>
    <property type="project" value="UniProtKB-UniRule"/>
</dbReference>
<evidence type="ECO:0000256" key="2">
    <source>
        <dbReference type="ARBA" id="ARBA00022448"/>
    </source>
</evidence>
<dbReference type="KEGG" id="lao:AOX59_01605"/>
<evidence type="ECO:0000256" key="11">
    <source>
        <dbReference type="HAMAP-Rule" id="MF_01211"/>
    </source>
</evidence>
<dbReference type="InterPro" id="IPR023455">
    <property type="entry name" value="Dihydroorotate_DHASE_ETsu"/>
</dbReference>
<dbReference type="EMBL" id="CP013862">
    <property type="protein sequence ID" value="ALX47406.1"/>
    <property type="molecule type" value="Genomic_DNA"/>
</dbReference>
<evidence type="ECO:0000256" key="4">
    <source>
        <dbReference type="ARBA" id="ARBA00022714"/>
    </source>
</evidence>
<feature type="domain" description="FAD-binding FR-type" evidence="14">
    <location>
        <begin position="2"/>
        <end position="99"/>
    </location>
</feature>
<dbReference type="GO" id="GO:0016491">
    <property type="term" value="F:oxidoreductase activity"/>
    <property type="evidence" value="ECO:0007669"/>
    <property type="project" value="InterPro"/>
</dbReference>
<dbReference type="STRING" id="1472767.AOX59_01605"/>
<dbReference type="GO" id="GO:0009055">
    <property type="term" value="F:electron transfer activity"/>
    <property type="evidence" value="ECO:0007669"/>
    <property type="project" value="UniProtKB-UniRule"/>
</dbReference>
<dbReference type="CDD" id="cd06218">
    <property type="entry name" value="DHOD_e_trans"/>
    <property type="match status" value="1"/>
</dbReference>
<dbReference type="GO" id="GO:0050660">
    <property type="term" value="F:flavin adenine dinucleotide binding"/>
    <property type="evidence" value="ECO:0007669"/>
    <property type="project" value="InterPro"/>
</dbReference>
<dbReference type="PROSITE" id="PS51384">
    <property type="entry name" value="FAD_FR"/>
    <property type="match status" value="1"/>
</dbReference>
<dbReference type="GO" id="GO:0046872">
    <property type="term" value="F:metal ion binding"/>
    <property type="evidence" value="ECO:0007669"/>
    <property type="project" value="UniProtKB-KW"/>
</dbReference>
<keyword evidence="10 11" id="KW-0411">Iron-sulfur</keyword>
<feature type="binding site" evidence="11 12">
    <location>
        <begin position="74"/>
        <end position="75"/>
    </location>
    <ligand>
        <name>FAD</name>
        <dbReference type="ChEBI" id="CHEBI:57692"/>
    </ligand>
</feature>
<dbReference type="PIRSF" id="PIRSF006816">
    <property type="entry name" value="Cyc3_hyd_g"/>
    <property type="match status" value="1"/>
</dbReference>
<organism evidence="15 16">
    <name type="scientific">Lentibacillus amyloliquefaciens</name>
    <dbReference type="NCBI Taxonomy" id="1472767"/>
    <lineage>
        <taxon>Bacteria</taxon>
        <taxon>Bacillati</taxon>
        <taxon>Bacillota</taxon>
        <taxon>Bacilli</taxon>
        <taxon>Bacillales</taxon>
        <taxon>Bacillaceae</taxon>
        <taxon>Lentibacillus</taxon>
    </lineage>
</organism>
<dbReference type="RefSeq" id="WP_068440889.1">
    <property type="nucleotide sequence ID" value="NZ_CP013862.1"/>
</dbReference>
<dbReference type="Gene3D" id="2.40.30.10">
    <property type="entry name" value="Translation factors"/>
    <property type="match status" value="1"/>
</dbReference>
<keyword evidence="9 11" id="KW-0408">Iron</keyword>
<keyword evidence="5 11" id="KW-0479">Metal-binding</keyword>
<dbReference type="Proteomes" id="UP000050331">
    <property type="component" value="Chromosome"/>
</dbReference>
<comment type="function">
    <text evidence="11">Responsible for channeling the electrons from the oxidation of dihydroorotate from the FMN redox center in the PyrD type B subunit to the ultimate electron acceptor NAD(+).</text>
</comment>
<dbReference type="InterPro" id="IPR039261">
    <property type="entry name" value="FNR_nucleotide-bd"/>
</dbReference>
<dbReference type="InterPro" id="IPR050353">
    <property type="entry name" value="PyrK_electron_transfer"/>
</dbReference>
<keyword evidence="4 11" id="KW-0001">2Fe-2S</keyword>
<comment type="caution">
    <text evidence="11">Lacks conserved residue(s) required for the propagation of feature annotation.</text>
</comment>
<keyword evidence="6 11" id="KW-0274">FAD</keyword>
<dbReference type="GO" id="GO:0051537">
    <property type="term" value="F:2 iron, 2 sulfur cluster binding"/>
    <property type="evidence" value="ECO:0007669"/>
    <property type="project" value="UniProtKB-KW"/>
</dbReference>
<sequence>MKKRVEMTVKSVSEIALDTFEMTLENAYTATMAIPGQFLHLLVGDHTLRRPISIADIDYDQDTVTILFKQIGDGTRQLASLEVGMNVNAIGPAGNGFTYDQSMNSALLVGGGIGIPPLYCLGKQLRENGIEVKSVLGFQTDQHIFYEEKFQELGETYVVTDDGSYGYRGFVTDVLDQAGYFDHYFSCGPIPMLQAVTNKLGKISGSISLEERLGCGVGACFACVIPAGTEGFYRKICSDGPVFAAEEVIL</sequence>
<accession>A0A0U4FFF3</accession>